<dbReference type="AlphaFoldDB" id="A0A486S6B3"/>
<protein>
    <submittedName>
        <fullName evidence="1">Uncharacterized protein</fullName>
    </submittedName>
</protein>
<gene>
    <name evidence="1" type="ORF">SAMEA4873650_05041</name>
</gene>
<dbReference type="EMBL" id="CAAHCU010000096">
    <property type="protein sequence ID" value="VGM08897.1"/>
    <property type="molecule type" value="Genomic_DNA"/>
</dbReference>
<reference evidence="1" key="1">
    <citation type="submission" date="2019-03" db="EMBL/GenBank/DDBJ databases">
        <authorList>
            <consortium name="Pathogen Informatics"/>
        </authorList>
    </citation>
    <scope>NUCLEOTIDE SEQUENCE</scope>
    <source>
        <strain evidence="1">5012STDY7626448</strain>
    </source>
</reference>
<evidence type="ECO:0000313" key="1">
    <source>
        <dbReference type="EMBL" id="VGM08897.1"/>
    </source>
</evidence>
<accession>A0A486S6B3</accession>
<organism evidence="1">
    <name type="scientific">Klebsiella pneumoniae</name>
    <dbReference type="NCBI Taxonomy" id="573"/>
    <lineage>
        <taxon>Bacteria</taxon>
        <taxon>Pseudomonadati</taxon>
        <taxon>Pseudomonadota</taxon>
        <taxon>Gammaproteobacteria</taxon>
        <taxon>Enterobacterales</taxon>
        <taxon>Enterobacteriaceae</taxon>
        <taxon>Klebsiella/Raoultella group</taxon>
        <taxon>Klebsiella</taxon>
        <taxon>Klebsiella pneumoniae complex</taxon>
    </lineage>
</organism>
<sequence length="71" mass="7715">MNDCVLVTGVEFHTATRSTEIVVKDKIGIACHFSLSIQHKQASLRGTVKSRTGGIIKPESQCSCVKRNVLS</sequence>
<proteinExistence type="predicted"/>
<name>A0A486S6B3_KLEPN</name>